<dbReference type="Proteomes" id="UP000029518">
    <property type="component" value="Chromosome"/>
</dbReference>
<name>A0A089MXM7_PAEBO</name>
<evidence type="ECO:0000256" key="2">
    <source>
        <dbReference type="ARBA" id="ARBA00023125"/>
    </source>
</evidence>
<keyword evidence="3" id="KW-0010">Activator</keyword>
<dbReference type="SMART" id="SM00100">
    <property type="entry name" value="cNMP"/>
    <property type="match status" value="1"/>
</dbReference>
<keyword evidence="4" id="KW-0804">Transcription</keyword>
<dbReference type="InterPro" id="IPR036390">
    <property type="entry name" value="WH_DNA-bd_sf"/>
</dbReference>
<dbReference type="PANTHER" id="PTHR24567:SF28">
    <property type="entry name" value="LISTERIOLYSIN REGULATORY PROTEIN"/>
    <property type="match status" value="1"/>
</dbReference>
<dbReference type="GO" id="GO:0003677">
    <property type="term" value="F:DNA binding"/>
    <property type="evidence" value="ECO:0007669"/>
    <property type="project" value="UniProtKB-KW"/>
</dbReference>
<dbReference type="KEGG" id="pbd:PBOR_32855"/>
<protein>
    <recommendedName>
        <fullName evidence="9">Crp/Fnr family transcriptional regulator</fullName>
    </recommendedName>
</protein>
<dbReference type="InterPro" id="IPR036388">
    <property type="entry name" value="WH-like_DNA-bd_sf"/>
</dbReference>
<dbReference type="SUPFAM" id="SSF46785">
    <property type="entry name" value="Winged helix' DNA-binding domain"/>
    <property type="match status" value="1"/>
</dbReference>
<dbReference type="Pfam" id="PF00027">
    <property type="entry name" value="cNMP_binding"/>
    <property type="match status" value="1"/>
</dbReference>
<evidence type="ECO:0000256" key="4">
    <source>
        <dbReference type="ARBA" id="ARBA00023163"/>
    </source>
</evidence>
<dbReference type="OrthoDB" id="9798104at2"/>
<dbReference type="RefSeq" id="WP_042217907.1">
    <property type="nucleotide sequence ID" value="NZ_CP009285.1"/>
</dbReference>
<dbReference type="PANTHER" id="PTHR24567">
    <property type="entry name" value="CRP FAMILY TRANSCRIPTIONAL REGULATORY PROTEIN"/>
    <property type="match status" value="1"/>
</dbReference>
<dbReference type="Pfam" id="PF13545">
    <property type="entry name" value="HTH_Crp_2"/>
    <property type="match status" value="1"/>
</dbReference>
<dbReference type="GO" id="GO:0005829">
    <property type="term" value="C:cytosol"/>
    <property type="evidence" value="ECO:0007669"/>
    <property type="project" value="TreeGrafter"/>
</dbReference>
<dbReference type="PROSITE" id="PS51063">
    <property type="entry name" value="HTH_CRP_2"/>
    <property type="match status" value="1"/>
</dbReference>
<dbReference type="GO" id="GO:0003700">
    <property type="term" value="F:DNA-binding transcription factor activity"/>
    <property type="evidence" value="ECO:0007669"/>
    <property type="project" value="TreeGrafter"/>
</dbReference>
<dbReference type="Gene3D" id="2.60.120.10">
    <property type="entry name" value="Jelly Rolls"/>
    <property type="match status" value="1"/>
</dbReference>
<dbReference type="InterPro" id="IPR000595">
    <property type="entry name" value="cNMP-bd_dom"/>
</dbReference>
<evidence type="ECO:0000313" key="8">
    <source>
        <dbReference type="Proteomes" id="UP000029518"/>
    </source>
</evidence>
<accession>A0A089MXM7</accession>
<dbReference type="CDD" id="cd00038">
    <property type="entry name" value="CAP_ED"/>
    <property type="match status" value="1"/>
</dbReference>
<sequence>MSCNTCNSHTCVRQVPVFRSLSDEELVIIESITETHNYKRGSQVCREGEPSEALYVVKSGLIKLTQNSKDGKQHIVRFLFPGDYFGQFALLHNKNNDVTAEVIESGEVCRMYRRDFIPLLEQNAALAFSFLMSVSEQLHQAEEAAGALHMFEVEKRLARLLVYLYTRNLEEPAVTVQAVKQSVDLPSAQKEVAAMIGTTAETLSRKLNKLEALKIIAMHKRTVRILELEALIQIAEIRE</sequence>
<dbReference type="Gene3D" id="1.10.10.10">
    <property type="entry name" value="Winged helix-like DNA-binding domain superfamily/Winged helix DNA-binding domain"/>
    <property type="match status" value="1"/>
</dbReference>
<dbReference type="InterPro" id="IPR050397">
    <property type="entry name" value="Env_Response_Regulators"/>
</dbReference>
<feature type="domain" description="HTH crp-type" evidence="6">
    <location>
        <begin position="151"/>
        <end position="229"/>
    </location>
</feature>
<evidence type="ECO:0000259" key="5">
    <source>
        <dbReference type="PROSITE" id="PS50042"/>
    </source>
</evidence>
<keyword evidence="8" id="KW-1185">Reference proteome</keyword>
<dbReference type="AlphaFoldDB" id="A0A089MXM7"/>
<feature type="domain" description="Cyclic nucleotide-binding" evidence="5">
    <location>
        <begin position="17"/>
        <end position="120"/>
    </location>
</feature>
<dbReference type="InterPro" id="IPR014710">
    <property type="entry name" value="RmlC-like_jellyroll"/>
</dbReference>
<keyword evidence="2" id="KW-0238">DNA-binding</keyword>
<dbReference type="InterPro" id="IPR018490">
    <property type="entry name" value="cNMP-bd_dom_sf"/>
</dbReference>
<dbReference type="PROSITE" id="PS50042">
    <property type="entry name" value="CNMP_BINDING_3"/>
    <property type="match status" value="1"/>
</dbReference>
<reference evidence="7" key="1">
    <citation type="submission" date="2014-08" db="EMBL/GenBank/DDBJ databases">
        <title>Comparative genomics of the Paenibacillus odorifer group.</title>
        <authorList>
            <person name="den Bakker H.C."/>
            <person name="Tsai Y.-C.Y.-C."/>
            <person name="Martin N."/>
            <person name="Korlach J."/>
            <person name="Wiedmann M."/>
        </authorList>
    </citation>
    <scope>NUCLEOTIDE SEQUENCE [LARGE SCALE GENOMIC DNA]</scope>
    <source>
        <strain evidence="7">DSM 13188</strain>
    </source>
</reference>
<dbReference type="EMBL" id="CP009285">
    <property type="protein sequence ID" value="AIQ61154.1"/>
    <property type="molecule type" value="Genomic_DNA"/>
</dbReference>
<evidence type="ECO:0000256" key="3">
    <source>
        <dbReference type="ARBA" id="ARBA00023159"/>
    </source>
</evidence>
<dbReference type="InterPro" id="IPR012318">
    <property type="entry name" value="HTH_CRP"/>
</dbReference>
<organism evidence="7 8">
    <name type="scientific">Paenibacillus borealis</name>
    <dbReference type="NCBI Taxonomy" id="160799"/>
    <lineage>
        <taxon>Bacteria</taxon>
        <taxon>Bacillati</taxon>
        <taxon>Bacillota</taxon>
        <taxon>Bacilli</taxon>
        <taxon>Bacillales</taxon>
        <taxon>Paenibacillaceae</taxon>
        <taxon>Paenibacillus</taxon>
    </lineage>
</organism>
<evidence type="ECO:0008006" key="9">
    <source>
        <dbReference type="Google" id="ProtNLM"/>
    </source>
</evidence>
<dbReference type="SMART" id="SM00419">
    <property type="entry name" value="HTH_CRP"/>
    <property type="match status" value="1"/>
</dbReference>
<dbReference type="HOGENOM" id="CLU_075053_3_2_9"/>
<dbReference type="SUPFAM" id="SSF51206">
    <property type="entry name" value="cAMP-binding domain-like"/>
    <property type="match status" value="1"/>
</dbReference>
<gene>
    <name evidence="7" type="ORF">PBOR_32855</name>
</gene>
<proteinExistence type="predicted"/>
<keyword evidence="1" id="KW-0805">Transcription regulation</keyword>
<evidence type="ECO:0000313" key="7">
    <source>
        <dbReference type="EMBL" id="AIQ61154.1"/>
    </source>
</evidence>
<evidence type="ECO:0000256" key="1">
    <source>
        <dbReference type="ARBA" id="ARBA00023015"/>
    </source>
</evidence>
<evidence type="ECO:0000259" key="6">
    <source>
        <dbReference type="PROSITE" id="PS51063"/>
    </source>
</evidence>